<evidence type="ECO:0000313" key="2">
    <source>
        <dbReference type="Proteomes" id="UP001148662"/>
    </source>
</evidence>
<keyword evidence="2" id="KW-1185">Reference proteome</keyword>
<accession>A0ACC1SGN7</accession>
<organism evidence="1 2">
    <name type="scientific">Phlebia brevispora</name>
    <dbReference type="NCBI Taxonomy" id="194682"/>
    <lineage>
        <taxon>Eukaryota</taxon>
        <taxon>Fungi</taxon>
        <taxon>Dikarya</taxon>
        <taxon>Basidiomycota</taxon>
        <taxon>Agaricomycotina</taxon>
        <taxon>Agaricomycetes</taxon>
        <taxon>Polyporales</taxon>
        <taxon>Meruliaceae</taxon>
        <taxon>Phlebia</taxon>
    </lineage>
</organism>
<dbReference type="Proteomes" id="UP001148662">
    <property type="component" value="Unassembled WGS sequence"/>
</dbReference>
<reference evidence="1" key="1">
    <citation type="submission" date="2022-07" db="EMBL/GenBank/DDBJ databases">
        <title>Genome Sequence of Phlebia brevispora.</title>
        <authorList>
            <person name="Buettner E."/>
        </authorList>
    </citation>
    <scope>NUCLEOTIDE SEQUENCE</scope>
    <source>
        <strain evidence="1">MPL23</strain>
    </source>
</reference>
<evidence type="ECO:0000313" key="1">
    <source>
        <dbReference type="EMBL" id="KAJ3539344.1"/>
    </source>
</evidence>
<protein>
    <submittedName>
        <fullName evidence="1">Uncharacterized protein</fullName>
    </submittedName>
</protein>
<proteinExistence type="predicted"/>
<gene>
    <name evidence="1" type="ORF">NM688_g6375</name>
</gene>
<comment type="caution">
    <text evidence="1">The sequence shown here is derived from an EMBL/GenBank/DDBJ whole genome shotgun (WGS) entry which is preliminary data.</text>
</comment>
<sequence>MEEQLEIQNIHPPSLSRSAKHYHADGDLFVGILTDNVLFCVSTHRFTSGQTTQGMQQLRSTLLAAGPGVGETPATPVILFNVRAKEFDVLCDFLYAEYNFVSASQNVFEVDCLADLLRMGVLFAIPDAISWAVERLDSHPGLTHARRLSLSQKYGITSWFYPSFRSLVVQPLTRLSAEDTIYAGPKVMNTLIRIHDNIITLRHSMVLYPPLGLSRCEANNQCIYTWTALWRTYATSPLLFTPPGKISTRDLLNNFQNDPVYCRICRVCYVSNTAAVRELLAQEGRLISSALDDHYDRLEFWRIRGHLEAIGYIGYS</sequence>
<name>A0ACC1SGN7_9APHY</name>
<dbReference type="EMBL" id="JANHOG010001305">
    <property type="protein sequence ID" value="KAJ3539344.1"/>
    <property type="molecule type" value="Genomic_DNA"/>
</dbReference>